<proteinExistence type="predicted"/>
<feature type="compositionally biased region" description="Low complexity" evidence="4">
    <location>
        <begin position="810"/>
        <end position="826"/>
    </location>
</feature>
<dbReference type="FunFam" id="1.10.8.270:FF:000032">
    <property type="entry name" value="GTPase activating protein (Gyp7)"/>
    <property type="match status" value="1"/>
</dbReference>
<accession>A0A9P8CC04</accession>
<evidence type="ECO:0000256" key="2">
    <source>
        <dbReference type="ARBA" id="ARBA00072091"/>
    </source>
</evidence>
<evidence type="ECO:0000256" key="4">
    <source>
        <dbReference type="SAM" id="MobiDB-lite"/>
    </source>
</evidence>
<dbReference type="SMART" id="SM00164">
    <property type="entry name" value="TBC"/>
    <property type="match status" value="1"/>
</dbReference>
<name>A0A9P8CC04_9HELO</name>
<keyword evidence="1" id="KW-0343">GTPase activation</keyword>
<dbReference type="PANTHER" id="PTHR22957">
    <property type="entry name" value="TBC1 DOMAIN FAMILY MEMBER GTPASE-ACTIVATING PROTEIN"/>
    <property type="match status" value="1"/>
</dbReference>
<dbReference type="Gene3D" id="1.10.8.270">
    <property type="entry name" value="putative rabgap domain of human tbc1 domain family member 14 like domains"/>
    <property type="match status" value="1"/>
</dbReference>
<dbReference type="InterPro" id="IPR000195">
    <property type="entry name" value="Rab-GAP-TBC_dom"/>
</dbReference>
<dbReference type="EMBL" id="MU254270">
    <property type="protein sequence ID" value="KAG9241110.1"/>
    <property type="molecule type" value="Genomic_DNA"/>
</dbReference>
<dbReference type="PROSITE" id="PS50086">
    <property type="entry name" value="TBC_RABGAP"/>
    <property type="match status" value="1"/>
</dbReference>
<feature type="domain" description="Rab-GAP TBC" evidence="5">
    <location>
        <begin position="488"/>
        <end position="729"/>
    </location>
</feature>
<evidence type="ECO:0000256" key="1">
    <source>
        <dbReference type="ARBA" id="ARBA00022468"/>
    </source>
</evidence>
<dbReference type="Gene3D" id="1.10.472.80">
    <property type="entry name" value="Ypt/Rab-GAP domain of gyp1p, domain 3"/>
    <property type="match status" value="1"/>
</dbReference>
<feature type="compositionally biased region" description="Polar residues" evidence="4">
    <location>
        <begin position="847"/>
        <end position="877"/>
    </location>
</feature>
<comment type="caution">
    <text evidence="6">The sequence shown here is derived from an EMBL/GenBank/DDBJ whole genome shotgun (WGS) entry which is preliminary data.</text>
</comment>
<dbReference type="Pfam" id="PF00566">
    <property type="entry name" value="RabGAP-TBC"/>
    <property type="match status" value="1"/>
</dbReference>
<dbReference type="GO" id="GO:0005737">
    <property type="term" value="C:cytoplasm"/>
    <property type="evidence" value="ECO:0007669"/>
    <property type="project" value="UniProtKB-ARBA"/>
</dbReference>
<keyword evidence="7" id="KW-1185">Reference proteome</keyword>
<sequence length="936" mass="105523">MNISTGFKNTTTTSNITIPTIALPLSWATSMLSHDNTNISPQSPVTMASSTAPLSPTSSFYTLSDDEEGEYNTITHISTGRGVKLLYSKSKVYVHPSPSAKDNIPGYIALLQQKPAPDGRHSTTSSATSRAASSLLLAWLPEDSLGDAKDIYVKVDLDEGDSPPKKSYLVPPPPTMTRNSASLGHYAFAIPISAVYSLLVRPPSLGWWYGSVVINSRMGDSFPALFFHDNECPSTIMQKKKLTRESFDPFGASGEMFWGGDEVLRWVKRYVEVTRSGAEPNIYLVEPSVEDREAFGTKPVTAAIVRDPAASRQVIGATGTGDGSSNAMITREATMDPVTKFMKETSWNIMEKLSKVTTFTRRTADSIVDNPKVPPQVRRLLGNPQVQTLQDEFDSARIYLAKWSMGIAEQSERDRNQKIWTAQDVLEMEETDVGQFELLDTEMGSLAMKEQRKSVTLKEWNAYFDQRTGRLQVTIDEVKDRIFHGGLDMDDGVRKEAWLFLLGVYDWHSSYDERKAEMASLRDEYIKLKGAWWERLVDLGGEGEEGEWWREQKSRIDTANDSHFLGCPVEKDVHRTDRNIPLFAGEDTPHPDPGSPFAEVGTNVHLEQLKDMLLTYNEYNRDLGYVQGMSDLLAPIYAVMQDDAAAFWCFQHFMDRMEPNFLRDQSGMRKQLLNLDQLVQLMDPKLYLHLQKADSTNFFFFFRMLLVWFKREFAWVDILHLWETLWTDHLSSNFHLFIALAILEKHRSPIIDHLEHFDEVLKYVNELSNTIDLEQILVRAEALFHRFQRTVEAVDKKSNFPTPKLRQRLTSKASTSSDSVQSATSHADIDPEFLPTIPSSAHIGTVSAAQRAQASATGINTAANPSRPSHSMNQSSVVKGKCKTSSEIHRASAELEETPKPKIISSELRELLSRKVETLPRRMVRKEGEGLANVRK</sequence>
<dbReference type="SUPFAM" id="SSF47923">
    <property type="entry name" value="Ypt/Rab-GAP domain of gyp1p"/>
    <property type="match status" value="2"/>
</dbReference>
<evidence type="ECO:0000313" key="6">
    <source>
        <dbReference type="EMBL" id="KAG9241110.1"/>
    </source>
</evidence>
<evidence type="ECO:0000259" key="5">
    <source>
        <dbReference type="PROSITE" id="PS50086"/>
    </source>
</evidence>
<dbReference type="Proteomes" id="UP000887226">
    <property type="component" value="Unassembled WGS sequence"/>
</dbReference>
<evidence type="ECO:0000313" key="7">
    <source>
        <dbReference type="Proteomes" id="UP000887226"/>
    </source>
</evidence>
<dbReference type="OrthoDB" id="10264062at2759"/>
<reference evidence="6" key="1">
    <citation type="journal article" date="2021" name="IMA Fungus">
        <title>Genomic characterization of three marine fungi, including Emericellopsis atlantica sp. nov. with signatures of a generalist lifestyle and marine biomass degradation.</title>
        <authorList>
            <person name="Hagestad O.C."/>
            <person name="Hou L."/>
            <person name="Andersen J.H."/>
            <person name="Hansen E.H."/>
            <person name="Altermark B."/>
            <person name="Li C."/>
            <person name="Kuhnert E."/>
            <person name="Cox R.J."/>
            <person name="Crous P.W."/>
            <person name="Spatafora J.W."/>
            <person name="Lail K."/>
            <person name="Amirebrahimi M."/>
            <person name="Lipzen A."/>
            <person name="Pangilinan J."/>
            <person name="Andreopoulos W."/>
            <person name="Hayes R.D."/>
            <person name="Ng V."/>
            <person name="Grigoriev I.V."/>
            <person name="Jackson S.A."/>
            <person name="Sutton T.D.S."/>
            <person name="Dobson A.D.W."/>
            <person name="Rama T."/>
        </authorList>
    </citation>
    <scope>NUCLEOTIDE SEQUENCE</scope>
    <source>
        <strain evidence="6">TRa3180A</strain>
    </source>
</reference>
<protein>
    <recommendedName>
        <fullName evidence="2">GTPase-activating protein GYP7</fullName>
    </recommendedName>
    <alternativeName>
        <fullName evidence="3">GAP for YPT7</fullName>
    </alternativeName>
</protein>
<dbReference type="InterPro" id="IPR035969">
    <property type="entry name" value="Rab-GAP_TBC_sf"/>
</dbReference>
<evidence type="ECO:0000256" key="3">
    <source>
        <dbReference type="ARBA" id="ARBA00082648"/>
    </source>
</evidence>
<gene>
    <name evidence="6" type="ORF">BJ878DRAFT_578511</name>
</gene>
<dbReference type="FunFam" id="1.10.472.80:FF:000005">
    <property type="entry name" value="TBC1 domain family member 15"/>
    <property type="match status" value="1"/>
</dbReference>
<dbReference type="PANTHER" id="PTHR22957:SF502">
    <property type="entry name" value="SMALL G PROTEIN SIGNALING MODULATOR 2-RELATED"/>
    <property type="match status" value="1"/>
</dbReference>
<dbReference type="GO" id="GO:0005096">
    <property type="term" value="F:GTPase activator activity"/>
    <property type="evidence" value="ECO:0007669"/>
    <property type="project" value="UniProtKB-KW"/>
</dbReference>
<dbReference type="AlphaFoldDB" id="A0A9P8CC04"/>
<organism evidence="6 7">
    <name type="scientific">Calycina marina</name>
    <dbReference type="NCBI Taxonomy" id="1763456"/>
    <lineage>
        <taxon>Eukaryota</taxon>
        <taxon>Fungi</taxon>
        <taxon>Dikarya</taxon>
        <taxon>Ascomycota</taxon>
        <taxon>Pezizomycotina</taxon>
        <taxon>Leotiomycetes</taxon>
        <taxon>Helotiales</taxon>
        <taxon>Pezizellaceae</taxon>
        <taxon>Calycina</taxon>
    </lineage>
</organism>
<feature type="region of interest" description="Disordered" evidence="4">
    <location>
        <begin position="802"/>
        <end position="881"/>
    </location>
</feature>